<gene>
    <name evidence="1" type="ORF">GCM10010842_03520</name>
</gene>
<accession>A0ABQ2IWE4</accession>
<proteinExistence type="predicted"/>
<reference evidence="2" key="1">
    <citation type="journal article" date="2019" name="Int. J. Syst. Evol. Microbiol.">
        <title>The Global Catalogue of Microorganisms (GCM) 10K type strain sequencing project: providing services to taxonomists for standard genome sequencing and annotation.</title>
        <authorList>
            <consortium name="The Broad Institute Genomics Platform"/>
            <consortium name="The Broad Institute Genome Sequencing Center for Infectious Disease"/>
            <person name="Wu L."/>
            <person name="Ma J."/>
        </authorList>
    </citation>
    <scope>NUCLEOTIDE SEQUENCE [LARGE SCALE GENOMIC DNA]</scope>
    <source>
        <strain evidence="2">JCM 16918</strain>
    </source>
</reference>
<comment type="caution">
    <text evidence="1">The sequence shown here is derived from an EMBL/GenBank/DDBJ whole genome shotgun (WGS) entry which is preliminary data.</text>
</comment>
<keyword evidence="2" id="KW-1185">Reference proteome</keyword>
<dbReference type="Proteomes" id="UP000645517">
    <property type="component" value="Unassembled WGS sequence"/>
</dbReference>
<sequence length="59" mass="6204">MLHQGVDRADVVGVRVGQRDAAQREAQLPGGAVLSRAAPRKTVGRASRSAALTWYGDSS</sequence>
<evidence type="ECO:0000313" key="1">
    <source>
        <dbReference type="EMBL" id="GGN29204.1"/>
    </source>
</evidence>
<dbReference type="EMBL" id="BMOR01000001">
    <property type="protein sequence ID" value="GGN29204.1"/>
    <property type="molecule type" value="Genomic_DNA"/>
</dbReference>
<protein>
    <submittedName>
        <fullName evidence="1">Uncharacterized protein</fullName>
    </submittedName>
</protein>
<evidence type="ECO:0000313" key="2">
    <source>
        <dbReference type="Proteomes" id="UP000645517"/>
    </source>
</evidence>
<organism evidence="1 2">
    <name type="scientific">Deinococcus daejeonensis</name>
    <dbReference type="NCBI Taxonomy" id="1007098"/>
    <lineage>
        <taxon>Bacteria</taxon>
        <taxon>Thermotogati</taxon>
        <taxon>Deinococcota</taxon>
        <taxon>Deinococci</taxon>
        <taxon>Deinococcales</taxon>
        <taxon>Deinococcaceae</taxon>
        <taxon>Deinococcus</taxon>
    </lineage>
</organism>
<name>A0ABQ2IWE4_9DEIO</name>